<keyword evidence="6" id="KW-1185">Reference proteome</keyword>
<gene>
    <name evidence="5" type="ORF">SPAPADRAFT_138815</name>
</gene>
<dbReference type="PANTHER" id="PTHR46128:SF329">
    <property type="entry name" value="MITOCHONDRIAL GROUP I INTRON SPLICING FACTOR DMR1"/>
    <property type="match status" value="1"/>
</dbReference>
<organism evidence="6">
    <name type="scientific">Spathaspora passalidarum (strain NRRL Y-27907 / 11-Y1)</name>
    <dbReference type="NCBI Taxonomy" id="619300"/>
    <lineage>
        <taxon>Eukaryota</taxon>
        <taxon>Fungi</taxon>
        <taxon>Dikarya</taxon>
        <taxon>Ascomycota</taxon>
        <taxon>Saccharomycotina</taxon>
        <taxon>Pichiomycetes</taxon>
        <taxon>Debaryomycetaceae</taxon>
        <taxon>Spathaspora</taxon>
    </lineage>
</organism>
<dbReference type="EMBL" id="GL996502">
    <property type="protein sequence ID" value="EGW31960.1"/>
    <property type="molecule type" value="Genomic_DNA"/>
</dbReference>
<feature type="repeat" description="PPR" evidence="4">
    <location>
        <begin position="332"/>
        <end position="366"/>
    </location>
</feature>
<dbReference type="InterPro" id="IPR011990">
    <property type="entry name" value="TPR-like_helical_dom_sf"/>
</dbReference>
<dbReference type="OMA" id="SIDAWNI"/>
<dbReference type="Pfam" id="PF13812">
    <property type="entry name" value="PPR_3"/>
    <property type="match status" value="1"/>
</dbReference>
<dbReference type="InterPro" id="IPR050872">
    <property type="entry name" value="PPR_P_subfamily"/>
</dbReference>
<evidence type="ECO:0000256" key="2">
    <source>
        <dbReference type="ARBA" id="ARBA00007626"/>
    </source>
</evidence>
<name>G3ANH1_SPAPN</name>
<dbReference type="PROSITE" id="PS51375">
    <property type="entry name" value="PPR"/>
    <property type="match status" value="1"/>
</dbReference>
<comment type="subcellular location">
    <subcellularLocation>
        <location evidence="1">Mitochondrion</location>
    </subcellularLocation>
</comment>
<dbReference type="KEGG" id="spaa:SPAPADRAFT_138815"/>
<dbReference type="eggNOG" id="KOG4197">
    <property type="taxonomic scope" value="Eukaryota"/>
</dbReference>
<dbReference type="RefSeq" id="XP_007375236.1">
    <property type="nucleotide sequence ID" value="XM_007375174.1"/>
</dbReference>
<evidence type="ECO:0000256" key="1">
    <source>
        <dbReference type="ARBA" id="ARBA00004173"/>
    </source>
</evidence>
<reference evidence="5 6" key="1">
    <citation type="journal article" date="2011" name="Proc. Natl. Acad. Sci. U.S.A.">
        <title>Comparative genomics of xylose-fermenting fungi for enhanced biofuel production.</title>
        <authorList>
            <person name="Wohlbach D.J."/>
            <person name="Kuo A."/>
            <person name="Sato T.K."/>
            <person name="Potts K.M."/>
            <person name="Salamov A.A."/>
            <person name="LaButti K.M."/>
            <person name="Sun H."/>
            <person name="Clum A."/>
            <person name="Pangilinan J.L."/>
            <person name="Lindquist E.A."/>
            <person name="Lucas S."/>
            <person name="Lapidus A."/>
            <person name="Jin M."/>
            <person name="Gunawan C."/>
            <person name="Balan V."/>
            <person name="Dale B.E."/>
            <person name="Jeffries T.W."/>
            <person name="Zinkel R."/>
            <person name="Barry K.W."/>
            <person name="Grigoriev I.V."/>
            <person name="Gasch A.P."/>
        </authorList>
    </citation>
    <scope>NUCLEOTIDE SEQUENCE [LARGE SCALE GENOMIC DNA]</scope>
    <source>
        <strain evidence="6">NRRL Y-27907 / 11-Y1</strain>
    </source>
</reference>
<comment type="similarity">
    <text evidence="2">Belongs to the PPR family. P subfamily.</text>
</comment>
<dbReference type="PANTHER" id="PTHR46128">
    <property type="entry name" value="MITOCHONDRIAL GROUP I INTRON SPLICING FACTOR CCM1"/>
    <property type="match status" value="1"/>
</dbReference>
<evidence type="ECO:0000256" key="3">
    <source>
        <dbReference type="ARBA" id="ARBA00044527"/>
    </source>
</evidence>
<evidence type="ECO:0000313" key="6">
    <source>
        <dbReference type="Proteomes" id="UP000000709"/>
    </source>
</evidence>
<dbReference type="InParanoid" id="G3ANH1"/>
<dbReference type="HOGENOM" id="CLU_373834_0_0_1"/>
<dbReference type="InterPro" id="IPR002885">
    <property type="entry name" value="PPR_rpt"/>
</dbReference>
<dbReference type="OrthoDB" id="185373at2759"/>
<proteinExistence type="inferred from homology"/>
<dbReference type="GO" id="GO:0005739">
    <property type="term" value="C:mitochondrion"/>
    <property type="evidence" value="ECO:0007669"/>
    <property type="project" value="UniProtKB-SubCell"/>
</dbReference>
<evidence type="ECO:0000313" key="5">
    <source>
        <dbReference type="EMBL" id="EGW31960.1"/>
    </source>
</evidence>
<dbReference type="STRING" id="619300.G3ANH1"/>
<dbReference type="GeneID" id="18870152"/>
<protein>
    <recommendedName>
        <fullName evidence="3">Mitochondrial 15S rRNA processing factor CCM1</fullName>
    </recommendedName>
</protein>
<accession>G3ANH1</accession>
<sequence length="723" mass="82470">MIPLRQSVSRTISRGSLYKLRHIPVILSRFQSTAGASSAVKVPQQTIKPEEVLKKTKNTKARVPKHINAKLKDITTQIGETISKALPVDLRESYEILEEGITYVREIQIEEGMSEREVYQTFSPLATDLFRKALKPEAFLGKNKTIEDLFNMLVEQRIANHTHFIDMATRHIKGIESSENRLKVYEKIIKLWVNFLEYSQVKQPLRIRVSGNEDEAKIYDFSNLVVYCYVQSCLEQEVSFTTEHITKLIQQNKAPKKYRVRQSLENLQVFKEAEYKKFRIAIVAQNVREFNPDDPKIFHLLNDAMRAKDSKKVWDIYHDIQQSCAKYDKQVSRATLEKIMYAFQQTDRPDDVFEIFQAMLNRGVIPTANGWSIILTTLASPEKIAANGRETSLENFERVIATIQSSKINMTPALFSSIISGFANFDCPEKIDQYLAQYSGISLTNYGKDGILVGMVLNGKIDQANAKLDEYLKDGSGYIPGSTAINVFLTHYVKEKNYKAVEGIVEFMRKNKVVETHAITSTLIDCYCKRQFDKGLDPDIDVVVDLVKKAKSVEFNMFALTSMVDTLSKTNITVARSIYNHAMQNDPKNYALHTSMIKNELSFGELGKAEHIFEYVIQNVKADARLYNLMINGSLHRDAKLAFEFYEKMKEQDVSPNAFTFYFLLNHAKRTGNNVLIEKLIKDLAEAKLRTLGTSLPKMILSLNGKYEVPASLLAQAQSELHS</sequence>
<dbReference type="AlphaFoldDB" id="G3ANH1"/>
<evidence type="ECO:0000256" key="4">
    <source>
        <dbReference type="PROSITE-ProRule" id="PRU00708"/>
    </source>
</evidence>
<dbReference type="Proteomes" id="UP000000709">
    <property type="component" value="Unassembled WGS sequence"/>
</dbReference>
<dbReference type="Gene3D" id="1.25.40.10">
    <property type="entry name" value="Tetratricopeptide repeat domain"/>
    <property type="match status" value="2"/>
</dbReference>